<sequence length="66" mass="7634">MFFMKCSQCGRTYLSDGWDQSCSFCGASGWRADDFRFYVCRRCGRHFVSDPWDKSCPFCSGDGMED</sequence>
<evidence type="ECO:0008006" key="3">
    <source>
        <dbReference type="Google" id="ProtNLM"/>
    </source>
</evidence>
<dbReference type="AlphaFoldDB" id="A0A3G3IIQ0"/>
<organism evidence="1 2">
    <name type="scientific">Methanomethylophilus alvi</name>
    <dbReference type="NCBI Taxonomy" id="1291540"/>
    <lineage>
        <taxon>Archaea</taxon>
        <taxon>Methanobacteriati</taxon>
        <taxon>Thermoplasmatota</taxon>
        <taxon>Thermoplasmata</taxon>
        <taxon>Methanomassiliicoccales</taxon>
        <taxon>Methanomethylophilaceae</taxon>
        <taxon>Methanomethylophilus</taxon>
    </lineage>
</organism>
<reference evidence="1 2" key="1">
    <citation type="submission" date="2016-10" db="EMBL/GenBank/DDBJ databases">
        <title>Complete genome of the TMA-utilizing, human hosted archaeon Methanomethylophilus alvus Gen. nov, sp. nov., strain Mx-05, derived from a pure culture.</title>
        <authorList>
            <person name="Brugere J.-F."/>
            <person name="Ben Hania W."/>
            <person name="Chaudhary P.P."/>
            <person name="Gaci N."/>
            <person name="Borrel G."/>
            <person name="Cao Van Tuat L."/>
            <person name="Fardeau M.-L."/>
            <person name="Harris H.M.B."/>
            <person name="O'Toole P.W."/>
            <person name="Ollivier B."/>
        </authorList>
    </citation>
    <scope>NUCLEOTIDE SEQUENCE [LARGE SCALE GENOMIC DNA]</scope>
    <source>
        <strain evidence="1 2">Mx-05</strain>
    </source>
</reference>
<dbReference type="Proteomes" id="UP000273278">
    <property type="component" value="Chromosome"/>
</dbReference>
<accession>A0A3G3IIQ0</accession>
<dbReference type="EMBL" id="CP017686">
    <property type="protein sequence ID" value="AYQ55609.1"/>
    <property type="molecule type" value="Genomic_DNA"/>
</dbReference>
<proteinExistence type="predicted"/>
<gene>
    <name evidence="1" type="ORF">BKD89_07365</name>
</gene>
<evidence type="ECO:0000313" key="1">
    <source>
        <dbReference type="EMBL" id="AYQ55609.1"/>
    </source>
</evidence>
<protein>
    <recommendedName>
        <fullName evidence="3">Rubredoxin-like domain-containing protein</fullName>
    </recommendedName>
</protein>
<evidence type="ECO:0000313" key="2">
    <source>
        <dbReference type="Proteomes" id="UP000273278"/>
    </source>
</evidence>
<name>A0A3G3IIQ0_9ARCH</name>